<dbReference type="InterPro" id="IPR038570">
    <property type="entry name" value="HicA_sf"/>
</dbReference>
<reference evidence="8 9" key="1">
    <citation type="journal article" date="2015" name="Nature">
        <title>rRNA introns, odd ribosomes, and small enigmatic genomes across a large radiation of phyla.</title>
        <authorList>
            <person name="Brown C.T."/>
            <person name="Hug L.A."/>
            <person name="Thomas B.C."/>
            <person name="Sharon I."/>
            <person name="Castelle C.J."/>
            <person name="Singh A."/>
            <person name="Wilkins M.J."/>
            <person name="Williams K.H."/>
            <person name="Banfield J.F."/>
        </authorList>
    </citation>
    <scope>NUCLEOTIDE SEQUENCE [LARGE SCALE GENOMIC DNA]</scope>
</reference>
<keyword evidence="4" id="KW-0255">Endonuclease</keyword>
<evidence type="ECO:0000256" key="6">
    <source>
        <dbReference type="ARBA" id="ARBA00022884"/>
    </source>
</evidence>
<dbReference type="InterPro" id="IPR012933">
    <property type="entry name" value="HicA_mRNA_interferase"/>
</dbReference>
<dbReference type="STRING" id="1618659.UV11_C0003G0016"/>
<dbReference type="SUPFAM" id="SSF54786">
    <property type="entry name" value="YcfA/nrd intein domain"/>
    <property type="match status" value="1"/>
</dbReference>
<proteinExistence type="inferred from homology"/>
<protein>
    <recommendedName>
        <fullName evidence="10">YcfA family protein</fullName>
    </recommendedName>
</protein>
<keyword evidence="2" id="KW-1277">Toxin-antitoxin system</keyword>
<keyword evidence="6" id="KW-0694">RNA-binding</keyword>
<evidence type="ECO:0000256" key="4">
    <source>
        <dbReference type="ARBA" id="ARBA00022759"/>
    </source>
</evidence>
<dbReference type="Gene3D" id="3.30.920.30">
    <property type="entry name" value="Hypothetical protein"/>
    <property type="match status" value="1"/>
</dbReference>
<dbReference type="GO" id="GO:0016787">
    <property type="term" value="F:hydrolase activity"/>
    <property type="evidence" value="ECO:0007669"/>
    <property type="project" value="UniProtKB-KW"/>
</dbReference>
<gene>
    <name evidence="8" type="ORF">UV11_C0003G0016</name>
</gene>
<dbReference type="GO" id="GO:0003729">
    <property type="term" value="F:mRNA binding"/>
    <property type="evidence" value="ECO:0007669"/>
    <property type="project" value="InterPro"/>
</dbReference>
<dbReference type="GO" id="GO:0004519">
    <property type="term" value="F:endonuclease activity"/>
    <property type="evidence" value="ECO:0007669"/>
    <property type="project" value="UniProtKB-KW"/>
</dbReference>
<evidence type="ECO:0008006" key="10">
    <source>
        <dbReference type="Google" id="ProtNLM"/>
    </source>
</evidence>
<dbReference type="AlphaFoldDB" id="A0A0G0ZJE0"/>
<accession>A0A0G0ZJE0</accession>
<comment type="similarity">
    <text evidence="1">Belongs to the HicA mRNA interferase family.</text>
</comment>
<comment type="caution">
    <text evidence="8">The sequence shown here is derived from an EMBL/GenBank/DDBJ whole genome shotgun (WGS) entry which is preliminary data.</text>
</comment>
<dbReference type="Pfam" id="PF07927">
    <property type="entry name" value="HicA_toxin"/>
    <property type="match status" value="1"/>
</dbReference>
<evidence type="ECO:0000256" key="3">
    <source>
        <dbReference type="ARBA" id="ARBA00022722"/>
    </source>
</evidence>
<evidence type="ECO:0000256" key="7">
    <source>
        <dbReference type="ARBA" id="ARBA00023016"/>
    </source>
</evidence>
<evidence type="ECO:0000256" key="1">
    <source>
        <dbReference type="ARBA" id="ARBA00006620"/>
    </source>
</evidence>
<evidence type="ECO:0000256" key="2">
    <source>
        <dbReference type="ARBA" id="ARBA00022649"/>
    </source>
</evidence>
<dbReference type="Proteomes" id="UP000034036">
    <property type="component" value="Unassembled WGS sequence"/>
</dbReference>
<dbReference type="EMBL" id="LCDF01000003">
    <property type="protein sequence ID" value="KKS48789.1"/>
    <property type="molecule type" value="Genomic_DNA"/>
</dbReference>
<keyword evidence="7" id="KW-0346">Stress response</keyword>
<keyword evidence="5" id="KW-0378">Hydrolase</keyword>
<organism evidence="8 9">
    <name type="scientific">Candidatus Giovannonibacteria bacterium GW2011_GWF2_42_19</name>
    <dbReference type="NCBI Taxonomy" id="1618659"/>
    <lineage>
        <taxon>Bacteria</taxon>
        <taxon>Candidatus Giovannoniibacteriota</taxon>
    </lineage>
</organism>
<name>A0A0G0ZJE0_9BACT</name>
<sequence length="82" mass="9302">MLQPLTLVVAKTFSGKEVVKILCRDFGFFVVSQKGSHVKLRKIVGRRTLTTVVPLHKELARGTIFGILELAEISEEDFKKFR</sequence>
<evidence type="ECO:0000313" key="8">
    <source>
        <dbReference type="EMBL" id="KKS48789.1"/>
    </source>
</evidence>
<evidence type="ECO:0000256" key="5">
    <source>
        <dbReference type="ARBA" id="ARBA00022801"/>
    </source>
</evidence>
<keyword evidence="3" id="KW-0540">Nuclease</keyword>
<evidence type="ECO:0000313" key="9">
    <source>
        <dbReference type="Proteomes" id="UP000034036"/>
    </source>
</evidence>